<sequence length="319" mass="33375">MSTMTAPTLFTLPPHLQESIAALVAADVAPARLQDDLRAALAAAGIEEMEESDVDAEPTDGPSKPDEPSPATAASAGSDAGSEPVDVKPPRRKPPTIGGELLDALAAWAGSARDRLVSAGLDPADYSFIGLLAGTEVYLPPRQRALAAAADKALADREKANPFLPTYMSPTPPSLGSEYRQMSRQVATVLNVLFSIFGVGGGVYYAARSVGWARERAILLGILAGVVVGIADSVLLWIFKVRLKKDRRDTARRRVRLNKGSAGIPGSAKVLSLGGEGEGEGEGESEVIAALEEVDVTSASASASTPAKRTLRLRRKPLS</sequence>
<feature type="compositionally biased region" description="Acidic residues" evidence="6">
    <location>
        <begin position="47"/>
        <end position="58"/>
    </location>
</feature>
<keyword evidence="3" id="KW-0256">Endoplasmic reticulum</keyword>
<evidence type="ECO:0000256" key="6">
    <source>
        <dbReference type="SAM" id="MobiDB-lite"/>
    </source>
</evidence>
<dbReference type="GO" id="GO:0005789">
    <property type="term" value="C:endoplasmic reticulum membrane"/>
    <property type="evidence" value="ECO:0007669"/>
    <property type="project" value="UniProtKB-SubCell"/>
</dbReference>
<feature type="region of interest" description="Disordered" evidence="6">
    <location>
        <begin position="298"/>
        <end position="319"/>
    </location>
</feature>
<dbReference type="AlphaFoldDB" id="A0A0J1ASW0"/>
<dbReference type="RefSeq" id="XP_018274890.1">
    <property type="nucleotide sequence ID" value="XM_018427105.1"/>
</dbReference>
<feature type="compositionally biased region" description="Low complexity" evidence="6">
    <location>
        <begin position="298"/>
        <end position="307"/>
    </location>
</feature>
<dbReference type="EMBL" id="KQ087311">
    <property type="protein sequence ID" value="KLT38399.1"/>
    <property type="molecule type" value="Genomic_DNA"/>
</dbReference>
<dbReference type="Proteomes" id="UP000053611">
    <property type="component" value="Unassembled WGS sequence"/>
</dbReference>
<evidence type="ECO:0000256" key="2">
    <source>
        <dbReference type="ARBA" id="ARBA00022692"/>
    </source>
</evidence>
<keyword evidence="9" id="KW-1185">Reference proteome</keyword>
<feature type="transmembrane region" description="Helical" evidence="7">
    <location>
        <begin position="218"/>
        <end position="239"/>
    </location>
</feature>
<reference evidence="8 9" key="1">
    <citation type="submission" date="2015-03" db="EMBL/GenBank/DDBJ databases">
        <title>Genomics and transcriptomics of the oil-accumulating basidiomycete yeast T. oleaginosus allow insights into substrate utilization and the diverse evolutionary trajectories of mating systems in fungi.</title>
        <authorList>
            <consortium name="DOE Joint Genome Institute"/>
            <person name="Kourist R."/>
            <person name="Kracht O."/>
            <person name="Bracharz F."/>
            <person name="Lipzen A."/>
            <person name="Nolan M."/>
            <person name="Ohm R."/>
            <person name="Grigoriev I."/>
            <person name="Sun S."/>
            <person name="Heitman J."/>
            <person name="Bruck T."/>
            <person name="Nowrousian M."/>
        </authorList>
    </citation>
    <scope>NUCLEOTIDE SEQUENCE [LARGE SCALE GENOMIC DNA]</scope>
    <source>
        <strain evidence="8 9">IBC0246</strain>
    </source>
</reference>
<dbReference type="Pfam" id="PF11712">
    <property type="entry name" value="Vma12"/>
    <property type="match status" value="1"/>
</dbReference>
<feature type="transmembrane region" description="Helical" evidence="7">
    <location>
        <begin position="186"/>
        <end position="206"/>
    </location>
</feature>
<dbReference type="OrthoDB" id="3193718at2759"/>
<feature type="region of interest" description="Disordered" evidence="6">
    <location>
        <begin position="44"/>
        <end position="96"/>
    </location>
</feature>
<feature type="compositionally biased region" description="Low complexity" evidence="6">
    <location>
        <begin position="69"/>
        <end position="84"/>
    </location>
</feature>
<evidence type="ECO:0000256" key="3">
    <source>
        <dbReference type="ARBA" id="ARBA00022824"/>
    </source>
</evidence>
<dbReference type="GO" id="GO:0070072">
    <property type="term" value="P:vacuolar proton-transporting V-type ATPase complex assembly"/>
    <property type="evidence" value="ECO:0007669"/>
    <property type="project" value="InterPro"/>
</dbReference>
<evidence type="ECO:0008006" key="10">
    <source>
        <dbReference type="Google" id="ProtNLM"/>
    </source>
</evidence>
<evidence type="ECO:0000313" key="8">
    <source>
        <dbReference type="EMBL" id="KLT38399.1"/>
    </source>
</evidence>
<keyword evidence="4 7" id="KW-1133">Transmembrane helix</keyword>
<evidence type="ECO:0000256" key="4">
    <source>
        <dbReference type="ARBA" id="ARBA00022989"/>
    </source>
</evidence>
<organism evidence="8 9">
    <name type="scientific">Cutaneotrichosporon oleaginosum</name>
    <dbReference type="NCBI Taxonomy" id="879819"/>
    <lineage>
        <taxon>Eukaryota</taxon>
        <taxon>Fungi</taxon>
        <taxon>Dikarya</taxon>
        <taxon>Basidiomycota</taxon>
        <taxon>Agaricomycotina</taxon>
        <taxon>Tremellomycetes</taxon>
        <taxon>Trichosporonales</taxon>
        <taxon>Trichosporonaceae</taxon>
        <taxon>Cutaneotrichosporon</taxon>
    </lineage>
</organism>
<evidence type="ECO:0000256" key="1">
    <source>
        <dbReference type="ARBA" id="ARBA00004477"/>
    </source>
</evidence>
<proteinExistence type="predicted"/>
<keyword evidence="2 7" id="KW-0812">Transmembrane</keyword>
<dbReference type="InterPro" id="IPR021013">
    <property type="entry name" value="ATPase_Vma12"/>
</dbReference>
<evidence type="ECO:0000256" key="7">
    <source>
        <dbReference type="SAM" id="Phobius"/>
    </source>
</evidence>
<evidence type="ECO:0000313" key="9">
    <source>
        <dbReference type="Proteomes" id="UP000053611"/>
    </source>
</evidence>
<dbReference type="PANTHER" id="PTHR31394">
    <property type="entry name" value="TRANSMEMBRANE PROTEIN 199"/>
    <property type="match status" value="1"/>
</dbReference>
<evidence type="ECO:0000256" key="5">
    <source>
        <dbReference type="ARBA" id="ARBA00023136"/>
    </source>
</evidence>
<dbReference type="PANTHER" id="PTHR31394:SF1">
    <property type="entry name" value="TRANSMEMBRANE PROTEIN 199"/>
    <property type="match status" value="1"/>
</dbReference>
<protein>
    <recommendedName>
        <fullName evidence="10">Endoplasmic reticulum-based factor for assembly of V-ATPase-domain-containing protein</fullName>
    </recommendedName>
</protein>
<gene>
    <name evidence="8" type="ORF">CC85DRAFT_34435</name>
</gene>
<dbReference type="GeneID" id="28987708"/>
<accession>A0A0J1ASW0</accession>
<keyword evidence="5 7" id="KW-0472">Membrane</keyword>
<name>A0A0J1ASW0_9TREE</name>
<feature type="compositionally biased region" description="Basic residues" evidence="6">
    <location>
        <begin position="309"/>
        <end position="319"/>
    </location>
</feature>
<comment type="subcellular location">
    <subcellularLocation>
        <location evidence="1">Endoplasmic reticulum membrane</location>
        <topology evidence="1">Multi-pass membrane protein</topology>
    </subcellularLocation>
</comment>